<proteinExistence type="predicted"/>
<dbReference type="PANTHER" id="PTHR21720:SF6">
    <property type="entry name" value="DOUBLE-STRAND BREAK FACTOR"/>
    <property type="match status" value="1"/>
</dbReference>
<dbReference type="STRING" id="1561998.A0A1I7TX67"/>
<sequence length="144" mass="17235">MCEVVTYEWPLLKYKEVNRNKRRESANVRVVVDVSKRTLKVFCGVEEVEMIYCNMAVSKFPSLKIKDDFLFVLTNRQSQGFRLTFHSENRNQFLAVMRRICFISETPEKNHLNRTFTNTDKWNQRAIQKIIILLHHNPFLIHMN</sequence>
<dbReference type="PANTHER" id="PTHR21720">
    <property type="entry name" value="DUF5523 DOMAIN-CONTAINING PROTEIN-RELATED-RELATED"/>
    <property type="match status" value="1"/>
</dbReference>
<dbReference type="eggNOG" id="ENOG502THM9">
    <property type="taxonomic scope" value="Eukaryota"/>
</dbReference>
<reference evidence="2" key="1">
    <citation type="submission" date="2016-11" db="UniProtKB">
        <authorList>
            <consortium name="WormBaseParasite"/>
        </authorList>
    </citation>
    <scope>IDENTIFICATION</scope>
</reference>
<protein>
    <submittedName>
        <fullName evidence="2">IRS-type PTB domain-containing protein</fullName>
    </submittedName>
</protein>
<name>A0A1I7TX67_9PELO</name>
<accession>A0A1I7TX67</accession>
<dbReference type="WBParaSite" id="Csp11.Scaffold629.g12692.t1">
    <property type="protein sequence ID" value="Csp11.Scaffold629.g12692.t1"/>
    <property type="gene ID" value="Csp11.Scaffold629.g12692"/>
</dbReference>
<dbReference type="AlphaFoldDB" id="A0A1I7TX67"/>
<keyword evidence="1" id="KW-1185">Reference proteome</keyword>
<dbReference type="Proteomes" id="UP000095282">
    <property type="component" value="Unplaced"/>
</dbReference>
<evidence type="ECO:0000313" key="1">
    <source>
        <dbReference type="Proteomes" id="UP000095282"/>
    </source>
</evidence>
<evidence type="ECO:0000313" key="2">
    <source>
        <dbReference type="WBParaSite" id="Csp11.Scaffold629.g12692.t1"/>
    </source>
</evidence>
<organism evidence="1 2">
    <name type="scientific">Caenorhabditis tropicalis</name>
    <dbReference type="NCBI Taxonomy" id="1561998"/>
    <lineage>
        <taxon>Eukaryota</taxon>
        <taxon>Metazoa</taxon>
        <taxon>Ecdysozoa</taxon>
        <taxon>Nematoda</taxon>
        <taxon>Chromadorea</taxon>
        <taxon>Rhabditida</taxon>
        <taxon>Rhabditina</taxon>
        <taxon>Rhabditomorpha</taxon>
        <taxon>Rhabditoidea</taxon>
        <taxon>Rhabditidae</taxon>
        <taxon>Peloderinae</taxon>
        <taxon>Caenorhabditis</taxon>
    </lineage>
</organism>